<dbReference type="OrthoDB" id="9121788at2"/>
<organism evidence="1 2">
    <name type="scientific">Candidimonas nitroreducens</name>
    <dbReference type="NCBI Taxonomy" id="683354"/>
    <lineage>
        <taxon>Bacteria</taxon>
        <taxon>Pseudomonadati</taxon>
        <taxon>Pseudomonadota</taxon>
        <taxon>Betaproteobacteria</taxon>
        <taxon>Burkholderiales</taxon>
        <taxon>Alcaligenaceae</taxon>
        <taxon>Candidimonas</taxon>
    </lineage>
</organism>
<sequence length="813" mass="88288">MAGDYGLDSGGNVVLQQPESVGSGPATRIGGGSAQGFTAFGQASQAPQSNFAAAADSSIRTLDALNKLTGGIMQQAIERAQKRQYFEGMAQVAQGKTLLDVEKEQPWYTKIFGPSASVQGAQAMTLSAALNKAESDFYTAMPDLLQKSPDEAREWLVGQMSQVGNTGDPNMDAMIQAKLAEQMPTMLSQHLKQHLKYVQEQNTVSFGNSIVTAGTALQNKTQAGAGFFTPEEMQLETQRAVDAFKPIPGMTPDAWQSTTVKALRSGMMQGNFAIYEAFKQSPMYAQLSQDNKTHLETQVLPYAQQWVQRNDPSYLDRWMDQSALQVALLHGGGPQTAEALTAWTTAQNEKWRVQSGSDKPLYDNAAIARLEAARQRGMLYLEHQKAIAQKARDKATAQAQDVIGQETAVQWSLNNGAMHPGLDNVSPDVAQRALDKSWQDAVASNDPVKLTNQINKLSVASAMGSKMVNKSLSMQMTTAANNFFTQGTAINDDMKQQLNYMRIMTAAPGGIAALGQYVGGENAAKMVAFMQSGVDMRNPSDVDAIRTAIMRNFHAPVSKEDRKDVANFLSSNDTVFQKYLPIFGQGALTPYSLNDKTKERLGSLLTPEVARMRASGVGGDAAVPLAFSIMFRDPSKVDYVDGTLSEPNPSSNWKSMFDAVREKIGITNQGSEDYQKAVTNVINNAMAKAVAASTLPTTQIAPPPRGSIPEAWVLDDATGKMRPFQPVIDPFDPSNYQSATARQIGPGILQVERMPKNATAGMQSVWVTITAQQVVDEYESLLKKHADTAAKHRARMDTLGNRQQDMATGFLFN</sequence>
<keyword evidence="2" id="KW-1185">Reference proteome</keyword>
<proteinExistence type="predicted"/>
<evidence type="ECO:0000313" key="1">
    <source>
        <dbReference type="EMBL" id="OWT61871.1"/>
    </source>
</evidence>
<dbReference type="EMBL" id="NJIH01000004">
    <property type="protein sequence ID" value="OWT61871.1"/>
    <property type="molecule type" value="Genomic_DNA"/>
</dbReference>
<protein>
    <submittedName>
        <fullName evidence="1">Uncharacterized protein</fullName>
    </submittedName>
</protein>
<gene>
    <name evidence="1" type="ORF">CEY11_08545</name>
</gene>
<dbReference type="AlphaFoldDB" id="A0A225MQY7"/>
<comment type="caution">
    <text evidence="1">The sequence shown here is derived from an EMBL/GenBank/DDBJ whole genome shotgun (WGS) entry which is preliminary data.</text>
</comment>
<reference evidence="2" key="1">
    <citation type="submission" date="2017-06" db="EMBL/GenBank/DDBJ databases">
        <title>Herbaspirillum phytohormonus sp. nov., isolated from the root nodule of Robinia pseudoacacia in lead-zinc mine.</title>
        <authorList>
            <person name="Fan M."/>
            <person name="Lin Y."/>
        </authorList>
    </citation>
    <scope>NUCLEOTIDE SEQUENCE [LARGE SCALE GENOMIC DNA]</scope>
    <source>
        <strain evidence="2">SC-089</strain>
    </source>
</reference>
<dbReference type="Proteomes" id="UP000214603">
    <property type="component" value="Unassembled WGS sequence"/>
</dbReference>
<evidence type="ECO:0000313" key="2">
    <source>
        <dbReference type="Proteomes" id="UP000214603"/>
    </source>
</evidence>
<name>A0A225MQY7_9BURK</name>
<dbReference type="RefSeq" id="WP_088602957.1">
    <property type="nucleotide sequence ID" value="NZ_NJIH01000004.1"/>
</dbReference>
<accession>A0A225MQY7</accession>